<keyword evidence="2" id="KW-1185">Reference proteome</keyword>
<reference evidence="1 2" key="1">
    <citation type="journal article" date="2018" name="Mol. Plant">
        <title>The genome of Artemisia annua provides insight into the evolution of Asteraceae family and artemisinin biosynthesis.</title>
        <authorList>
            <person name="Shen Q."/>
            <person name="Zhang L."/>
            <person name="Liao Z."/>
            <person name="Wang S."/>
            <person name="Yan T."/>
            <person name="Shi P."/>
            <person name="Liu M."/>
            <person name="Fu X."/>
            <person name="Pan Q."/>
            <person name="Wang Y."/>
            <person name="Lv Z."/>
            <person name="Lu X."/>
            <person name="Zhang F."/>
            <person name="Jiang W."/>
            <person name="Ma Y."/>
            <person name="Chen M."/>
            <person name="Hao X."/>
            <person name="Li L."/>
            <person name="Tang Y."/>
            <person name="Lv G."/>
            <person name="Zhou Y."/>
            <person name="Sun X."/>
            <person name="Brodelius P.E."/>
            <person name="Rose J.K.C."/>
            <person name="Tang K."/>
        </authorList>
    </citation>
    <scope>NUCLEOTIDE SEQUENCE [LARGE SCALE GENOMIC DNA]</scope>
    <source>
        <strain evidence="2">cv. Huhao1</strain>
        <tissue evidence="1">Leaf</tissue>
    </source>
</reference>
<organism evidence="1 2">
    <name type="scientific">Artemisia annua</name>
    <name type="common">Sweet wormwood</name>
    <dbReference type="NCBI Taxonomy" id="35608"/>
    <lineage>
        <taxon>Eukaryota</taxon>
        <taxon>Viridiplantae</taxon>
        <taxon>Streptophyta</taxon>
        <taxon>Embryophyta</taxon>
        <taxon>Tracheophyta</taxon>
        <taxon>Spermatophyta</taxon>
        <taxon>Magnoliopsida</taxon>
        <taxon>eudicotyledons</taxon>
        <taxon>Gunneridae</taxon>
        <taxon>Pentapetalae</taxon>
        <taxon>asterids</taxon>
        <taxon>campanulids</taxon>
        <taxon>Asterales</taxon>
        <taxon>Asteraceae</taxon>
        <taxon>Asteroideae</taxon>
        <taxon>Anthemideae</taxon>
        <taxon>Artemisiinae</taxon>
        <taxon>Artemisia</taxon>
    </lineage>
</organism>
<proteinExistence type="predicted"/>
<comment type="caution">
    <text evidence="1">The sequence shown here is derived from an EMBL/GenBank/DDBJ whole genome shotgun (WGS) entry which is preliminary data.</text>
</comment>
<protein>
    <submittedName>
        <fullName evidence="1">Uncharacterized protein</fullName>
    </submittedName>
</protein>
<dbReference type="OrthoDB" id="428159at2759"/>
<evidence type="ECO:0000313" key="1">
    <source>
        <dbReference type="EMBL" id="PWA93328.1"/>
    </source>
</evidence>
<accession>A0A2U1Q5Q4</accession>
<gene>
    <name evidence="1" type="ORF">CTI12_AA072100</name>
</gene>
<dbReference type="Proteomes" id="UP000245207">
    <property type="component" value="Unassembled WGS sequence"/>
</dbReference>
<evidence type="ECO:0000313" key="2">
    <source>
        <dbReference type="Proteomes" id="UP000245207"/>
    </source>
</evidence>
<sequence length="150" mass="16975">MATTEPHEGLQITSIPTKVAPLIKENVVNSEQPHQLGTTDMLEVPRLRFQLFFGVGTRLLLRRLRFLTNKMEFLVDSAFAVGAIVANNALHKLLDDDQPLSNPQEWWKWLSHGMVGAKGTKDATQLSGIVFDEVIMDLYLRRNKVSSCWN</sequence>
<name>A0A2U1Q5Q4_ARTAN</name>
<dbReference type="EMBL" id="PKPP01000394">
    <property type="protein sequence ID" value="PWA93328.1"/>
    <property type="molecule type" value="Genomic_DNA"/>
</dbReference>
<dbReference type="AlphaFoldDB" id="A0A2U1Q5Q4"/>